<organism evidence="1 2">
    <name type="scientific">Babesia caballi</name>
    <dbReference type="NCBI Taxonomy" id="5871"/>
    <lineage>
        <taxon>Eukaryota</taxon>
        <taxon>Sar</taxon>
        <taxon>Alveolata</taxon>
        <taxon>Apicomplexa</taxon>
        <taxon>Aconoidasida</taxon>
        <taxon>Piroplasmida</taxon>
        <taxon>Babesiidae</taxon>
        <taxon>Babesia</taxon>
    </lineage>
</organism>
<comment type="caution">
    <text evidence="1">The sequence shown here is derived from an EMBL/GenBank/DDBJ whole genome shotgun (WGS) entry which is preliminary data.</text>
</comment>
<dbReference type="RefSeq" id="XP_067713348.1">
    <property type="nucleotide sequence ID" value="XM_067857247.1"/>
</dbReference>
<keyword evidence="2" id="KW-1185">Reference proteome</keyword>
<dbReference type="Proteomes" id="UP001497744">
    <property type="component" value="Unassembled WGS sequence"/>
</dbReference>
<protein>
    <submittedName>
        <fullName evidence="1">Variant erythrocyte surface antigen-1, alpha subunit</fullName>
    </submittedName>
</protein>
<dbReference type="EMBL" id="BPLF01000001">
    <property type="protein sequence ID" value="GIX61277.1"/>
    <property type="molecule type" value="Genomic_DNA"/>
</dbReference>
<accession>A0AAV4LN90</accession>
<evidence type="ECO:0000313" key="2">
    <source>
        <dbReference type="Proteomes" id="UP001497744"/>
    </source>
</evidence>
<dbReference type="GeneID" id="94192760"/>
<name>A0AAV4LN90_BABCB</name>
<sequence>MAEEPNTLPGVLFDLTKHCHKRKAGERGKYNVVHKSHSGSSPISGHRCSEPSDLWSIFQSINAKPNNIGDTDPYEACRSSQCGGYLSPLTHTYGAAYSPKFASTYLSWVVYLVEVFNERVHELLVEFTNISCKDCAPHCSGTKGQHGSTNCSCHSVVSCAGVLPVLYAHGFNFTNAYTLKGGTHGNDPMKRSCQKFQNALSNILKAEAPLHTLLTVIDKFLYLFRFYFFYNLSSFWIMYV</sequence>
<gene>
    <name evidence="1" type="ORF">BcabD6B2_07120</name>
</gene>
<dbReference type="AlphaFoldDB" id="A0AAV4LN90"/>
<reference evidence="1 2" key="1">
    <citation type="submission" date="2021-06" db="EMBL/GenBank/DDBJ databases">
        <title>Genome sequence of Babesia caballi.</title>
        <authorList>
            <person name="Yamagishi J."/>
            <person name="Kidaka T."/>
            <person name="Ochi A."/>
        </authorList>
    </citation>
    <scope>NUCLEOTIDE SEQUENCE [LARGE SCALE GENOMIC DNA]</scope>
    <source>
        <strain evidence="1">USDA-D6B2</strain>
    </source>
</reference>
<proteinExistence type="predicted"/>
<evidence type="ECO:0000313" key="1">
    <source>
        <dbReference type="EMBL" id="GIX61277.1"/>
    </source>
</evidence>